<name>A0A8J7DSN2_9CYAN</name>
<sequence>METWQVLGVGLGLALLLISIPFLNFIFSYLLIVIHELGHAFTAWIFGYPAIPAFDFIFGGGVTSIGDRVGGLVVFIYCCIAFLLYSVRFNPFALKFLGGLSLLYSVFSFFPIHRSLRTFMGHGFELIFAGIFLYRGISGFACQHSGERSLYAMLSFFTVFNNFYLSGSLIFSESARVIYEQGKGGIIDSDFVVLANQFQVSVSSIAAFFILCCLITPAIAFLFYFYRSWWGDILLRITSNVN</sequence>
<comment type="caution">
    <text evidence="2">The sequence shown here is derived from an EMBL/GenBank/DDBJ whole genome shotgun (WGS) entry which is preliminary data.</text>
</comment>
<dbReference type="RefSeq" id="WP_194027505.1">
    <property type="nucleotide sequence ID" value="NZ_JADEWZ010000001.1"/>
</dbReference>
<evidence type="ECO:0000313" key="2">
    <source>
        <dbReference type="EMBL" id="MBE9114427.1"/>
    </source>
</evidence>
<keyword evidence="3" id="KW-1185">Reference proteome</keyword>
<keyword evidence="1" id="KW-0812">Transmembrane</keyword>
<gene>
    <name evidence="2" type="ORF">IQ249_00815</name>
</gene>
<feature type="transmembrane region" description="Helical" evidence="1">
    <location>
        <begin position="92"/>
        <end position="113"/>
    </location>
</feature>
<organism evidence="2 3">
    <name type="scientific">Lusitaniella coriacea LEGE 07157</name>
    <dbReference type="NCBI Taxonomy" id="945747"/>
    <lineage>
        <taxon>Bacteria</taxon>
        <taxon>Bacillati</taxon>
        <taxon>Cyanobacteriota</taxon>
        <taxon>Cyanophyceae</taxon>
        <taxon>Spirulinales</taxon>
        <taxon>Lusitaniellaceae</taxon>
        <taxon>Lusitaniella</taxon>
    </lineage>
</organism>
<keyword evidence="1" id="KW-1133">Transmembrane helix</keyword>
<protein>
    <submittedName>
        <fullName evidence="2">Uncharacterized protein</fullName>
    </submittedName>
</protein>
<dbReference type="EMBL" id="JADEWZ010000001">
    <property type="protein sequence ID" value="MBE9114427.1"/>
    <property type="molecule type" value="Genomic_DNA"/>
</dbReference>
<feature type="transmembrane region" description="Helical" evidence="1">
    <location>
        <begin position="41"/>
        <end position="62"/>
    </location>
</feature>
<evidence type="ECO:0000256" key="1">
    <source>
        <dbReference type="SAM" id="Phobius"/>
    </source>
</evidence>
<dbReference type="Proteomes" id="UP000654482">
    <property type="component" value="Unassembled WGS sequence"/>
</dbReference>
<keyword evidence="1" id="KW-0472">Membrane</keyword>
<evidence type="ECO:0000313" key="3">
    <source>
        <dbReference type="Proteomes" id="UP000654482"/>
    </source>
</evidence>
<feature type="transmembrane region" description="Helical" evidence="1">
    <location>
        <begin position="149"/>
        <end position="171"/>
    </location>
</feature>
<feature type="transmembrane region" description="Helical" evidence="1">
    <location>
        <begin position="68"/>
        <end position="85"/>
    </location>
</feature>
<reference evidence="2" key="1">
    <citation type="submission" date="2020-10" db="EMBL/GenBank/DDBJ databases">
        <authorList>
            <person name="Castelo-Branco R."/>
            <person name="Eusebio N."/>
            <person name="Adriana R."/>
            <person name="Vieira A."/>
            <person name="Brugerolle De Fraissinette N."/>
            <person name="Rezende De Castro R."/>
            <person name="Schneider M.P."/>
            <person name="Vasconcelos V."/>
            <person name="Leao P.N."/>
        </authorList>
    </citation>
    <scope>NUCLEOTIDE SEQUENCE</scope>
    <source>
        <strain evidence="2">LEGE 07157</strain>
    </source>
</reference>
<feature type="transmembrane region" description="Helical" evidence="1">
    <location>
        <begin position="205"/>
        <end position="226"/>
    </location>
</feature>
<dbReference type="AlphaFoldDB" id="A0A8J7DSN2"/>
<proteinExistence type="predicted"/>
<accession>A0A8J7DSN2</accession>
<feature type="transmembrane region" description="Helical" evidence="1">
    <location>
        <begin position="6"/>
        <end position="34"/>
    </location>
</feature>
<feature type="transmembrane region" description="Helical" evidence="1">
    <location>
        <begin position="119"/>
        <end position="137"/>
    </location>
</feature>